<dbReference type="EMBL" id="SGWQ01000001">
    <property type="protein sequence ID" value="RZS44617.1"/>
    <property type="molecule type" value="Genomic_DNA"/>
</dbReference>
<name>A0A4Q7L5L0_9PSEU</name>
<evidence type="ECO:0000259" key="1">
    <source>
        <dbReference type="Pfam" id="PF04149"/>
    </source>
</evidence>
<reference evidence="2 3" key="1">
    <citation type="submission" date="2019-02" db="EMBL/GenBank/DDBJ databases">
        <title>Genomic Encyclopedia of Type Strains, Phase IV (KMG-IV): sequencing the most valuable type-strain genomes for metagenomic binning, comparative biology and taxonomic classification.</title>
        <authorList>
            <person name="Goeker M."/>
        </authorList>
    </citation>
    <scope>NUCLEOTIDE SEQUENCE [LARGE SCALE GENOMIC DNA]</scope>
    <source>
        <strain evidence="2 3">DSM 101727</strain>
    </source>
</reference>
<dbReference type="Pfam" id="PF04149">
    <property type="entry name" value="DUF397"/>
    <property type="match status" value="1"/>
</dbReference>
<gene>
    <name evidence="2" type="ORF">EV193_101493</name>
</gene>
<organism evidence="2 3">
    <name type="scientific">Herbihabitans rhizosphaerae</name>
    <dbReference type="NCBI Taxonomy" id="1872711"/>
    <lineage>
        <taxon>Bacteria</taxon>
        <taxon>Bacillati</taxon>
        <taxon>Actinomycetota</taxon>
        <taxon>Actinomycetes</taxon>
        <taxon>Pseudonocardiales</taxon>
        <taxon>Pseudonocardiaceae</taxon>
        <taxon>Herbihabitans</taxon>
    </lineage>
</organism>
<keyword evidence="3" id="KW-1185">Reference proteome</keyword>
<comment type="caution">
    <text evidence="2">The sequence shown here is derived from an EMBL/GenBank/DDBJ whole genome shotgun (WGS) entry which is preliminary data.</text>
</comment>
<dbReference type="OrthoDB" id="4557871at2"/>
<proteinExistence type="predicted"/>
<dbReference type="AlphaFoldDB" id="A0A4Q7L5L0"/>
<protein>
    <submittedName>
        <fullName evidence="2">Uncharacterized protein DUF397</fullName>
    </submittedName>
</protein>
<accession>A0A4Q7L5L0</accession>
<dbReference type="RefSeq" id="WP_130342282.1">
    <property type="nucleotide sequence ID" value="NZ_SGWQ01000001.1"/>
</dbReference>
<dbReference type="InterPro" id="IPR007278">
    <property type="entry name" value="DUF397"/>
</dbReference>
<sequence length="56" mass="6270">MNTDLHWKKSSFTGENGNCVELPSTLDGVRDSKHRKIQLSVHRTAVAALVRHVKNS</sequence>
<dbReference type="Proteomes" id="UP000294257">
    <property type="component" value="Unassembled WGS sequence"/>
</dbReference>
<evidence type="ECO:0000313" key="3">
    <source>
        <dbReference type="Proteomes" id="UP000294257"/>
    </source>
</evidence>
<evidence type="ECO:0000313" key="2">
    <source>
        <dbReference type="EMBL" id="RZS44617.1"/>
    </source>
</evidence>
<feature type="domain" description="DUF397" evidence="1">
    <location>
        <begin position="5"/>
        <end position="54"/>
    </location>
</feature>